<dbReference type="eggNOG" id="ENOG502ZHGE">
    <property type="taxonomic scope" value="Bacteria"/>
</dbReference>
<accession>R0ENV3</accession>
<feature type="compositionally biased region" description="Basic residues" evidence="1">
    <location>
        <begin position="235"/>
        <end position="259"/>
    </location>
</feature>
<name>R0ENV3_CAUVI</name>
<feature type="region of interest" description="Disordered" evidence="1">
    <location>
        <begin position="1"/>
        <end position="46"/>
    </location>
</feature>
<evidence type="ECO:0000313" key="3">
    <source>
        <dbReference type="Proteomes" id="UP000013063"/>
    </source>
</evidence>
<proteinExistence type="predicted"/>
<dbReference type="AlphaFoldDB" id="R0ENV3"/>
<reference evidence="2 3" key="1">
    <citation type="journal article" date="2013" name="Genome Announc.">
        <title>Draft Genome Sequence for Caulobacter sp. Strain OR37, a Bacterium Tolerant to Heavy Metals.</title>
        <authorList>
            <person name="Utturkar S.M."/>
            <person name="Bollmann A."/>
            <person name="Brzoska R.M."/>
            <person name="Klingeman D.M."/>
            <person name="Epstein S.E."/>
            <person name="Palumbo A.V."/>
            <person name="Brown S.D."/>
        </authorList>
    </citation>
    <scope>NUCLEOTIDE SEQUENCE [LARGE SCALE GENOMIC DNA]</scope>
    <source>
        <strain evidence="2 3">OR37</strain>
    </source>
</reference>
<protein>
    <submittedName>
        <fullName evidence="2">Uncharacterized protein</fullName>
    </submittedName>
</protein>
<comment type="caution">
    <text evidence="2">The sequence shown here is derived from an EMBL/GenBank/DDBJ whole genome shotgun (WGS) entry which is preliminary data.</text>
</comment>
<gene>
    <name evidence="2" type="ORF">OR37_01283</name>
</gene>
<evidence type="ECO:0000313" key="2">
    <source>
        <dbReference type="EMBL" id="ENZ82707.1"/>
    </source>
</evidence>
<keyword evidence="3" id="KW-1185">Reference proteome</keyword>
<sequence>MADLIAQQNGQAQTTDEEEVEAAGKPAPRHKATILPIPAPEPATPAVPGGALTTAQIYELRVKGSIAAAQTLQGPLDGGWRVTGPDGAQLYALQIVDKAGGYAPLEGAWRDPRRPGTVGSTGLIDDLGRNGADLVVRFSPKGGQSSILTLRPRDDTHWVGELVEDGRTQTVVAEHLLPQAPAGFVAQGRGPYVWPPRVAAVSRSAEAAPACATRGKKGKALKAAKARCAAAARKAGRGATLRHGKGGHHAKAAAGHRGKASLGKKGGAKKRRR</sequence>
<dbReference type="RefSeq" id="WP_004617171.1">
    <property type="nucleotide sequence ID" value="NZ_APMP01000005.1"/>
</dbReference>
<dbReference type="EMBL" id="APMP01000005">
    <property type="protein sequence ID" value="ENZ82707.1"/>
    <property type="molecule type" value="Genomic_DNA"/>
</dbReference>
<evidence type="ECO:0000256" key="1">
    <source>
        <dbReference type="SAM" id="MobiDB-lite"/>
    </source>
</evidence>
<organism evidence="2 3">
    <name type="scientific">Caulobacter vibrioides OR37</name>
    <dbReference type="NCBI Taxonomy" id="1292034"/>
    <lineage>
        <taxon>Bacteria</taxon>
        <taxon>Pseudomonadati</taxon>
        <taxon>Pseudomonadota</taxon>
        <taxon>Alphaproteobacteria</taxon>
        <taxon>Caulobacterales</taxon>
        <taxon>Caulobacteraceae</taxon>
        <taxon>Caulobacter</taxon>
    </lineage>
</organism>
<feature type="region of interest" description="Disordered" evidence="1">
    <location>
        <begin position="235"/>
        <end position="273"/>
    </location>
</feature>
<dbReference type="PATRIC" id="fig|1292034.3.peg.1273"/>
<dbReference type="Proteomes" id="UP000013063">
    <property type="component" value="Unassembled WGS sequence"/>
</dbReference>
<feature type="compositionally biased region" description="Polar residues" evidence="1">
    <location>
        <begin position="1"/>
        <end position="14"/>
    </location>
</feature>